<dbReference type="InterPro" id="IPR029063">
    <property type="entry name" value="SAM-dependent_MTases_sf"/>
</dbReference>
<dbReference type="RefSeq" id="WP_188341809.1">
    <property type="nucleotide sequence ID" value="NZ_CP061282.1"/>
</dbReference>
<evidence type="ECO:0000313" key="8">
    <source>
        <dbReference type="Proteomes" id="UP000516428"/>
    </source>
</evidence>
<evidence type="ECO:0000256" key="1">
    <source>
        <dbReference type="ARBA" id="ARBA00004792"/>
    </source>
</evidence>
<dbReference type="AlphaFoldDB" id="A0A7H1BK99"/>
<dbReference type="Pfam" id="PF17843">
    <property type="entry name" value="MycE_N"/>
    <property type="match status" value="1"/>
</dbReference>
<dbReference type="KEGG" id="sxn:IAG42_35915"/>
<keyword evidence="4" id="KW-0949">S-adenosyl-L-methionine</keyword>
<evidence type="ECO:0000259" key="6">
    <source>
        <dbReference type="Pfam" id="PF17843"/>
    </source>
</evidence>
<keyword evidence="2 7" id="KW-0489">Methyltransferase</keyword>
<feature type="domain" description="Methyltransferase MycE N-terminal" evidence="6">
    <location>
        <begin position="10"/>
        <end position="119"/>
    </location>
</feature>
<keyword evidence="3 7" id="KW-0808">Transferase</keyword>
<accession>A0A7H1BK99</accession>
<keyword evidence="8" id="KW-1185">Reference proteome</keyword>
<evidence type="ECO:0000256" key="2">
    <source>
        <dbReference type="ARBA" id="ARBA00022603"/>
    </source>
</evidence>
<dbReference type="SUPFAM" id="SSF53335">
    <property type="entry name" value="S-adenosyl-L-methionine-dependent methyltransferases"/>
    <property type="match status" value="1"/>
</dbReference>
<protein>
    <submittedName>
        <fullName evidence="7">Class I SAM-dependent methyltransferase</fullName>
    </submittedName>
</protein>
<organism evidence="7 8">
    <name type="scientific">Streptomyces xanthii</name>
    <dbReference type="NCBI Taxonomy" id="2768069"/>
    <lineage>
        <taxon>Bacteria</taxon>
        <taxon>Bacillati</taxon>
        <taxon>Actinomycetota</taxon>
        <taxon>Actinomycetes</taxon>
        <taxon>Kitasatosporales</taxon>
        <taxon>Streptomycetaceae</taxon>
        <taxon>Streptomyces</taxon>
    </lineage>
</organism>
<sequence length="406" mass="44503">MTIQRAHEEILKLILAAEGGAEQIEAAIREVGPERTAHILADELVNRADLHEIPGQDAAPVDIQLALAFDGATVGHVIRAGKSAEHEAGRAEEPHATIEADLAELLRAVLGPWRAPEAQVLRIVWHDLENTERLGGTMHVFPVVKRLVRGTTGRHEDLGELSLRQGSDKWGLHFYTPHYERHFGPLRDRPLKILELGIGGYGNPASGGGSLRMWKRFFPRAVIYGVDVFDKAPLREQRIHTIEGDLSDEGFLQSLGRDLGPFDIVIDDASHGNSDLIAAFKSLFPYVRPGGLFAAEDLQTSYWPGYGGSSRELSSPATSMGFLKTLLDGLNHEEREHPEGHEPSQTDLTLTGAHFYPSLAVFEKGVNAEGASASWIPRQKMSYEEMSAVDWGEGLTADHADEDGGQ</sequence>
<geneLocation type="plasmid" evidence="7 8">
    <name>unnamed1</name>
</geneLocation>
<keyword evidence="5" id="KW-0045">Antibiotic biosynthesis</keyword>
<dbReference type="EMBL" id="CP061282">
    <property type="protein sequence ID" value="QNS09154.1"/>
    <property type="molecule type" value="Genomic_DNA"/>
</dbReference>
<comment type="pathway">
    <text evidence="1">Antibiotic biosynthesis.</text>
</comment>
<reference evidence="7 8" key="1">
    <citation type="submission" date="2020-09" db="EMBL/GenBank/DDBJ databases">
        <title>A novel species.</title>
        <authorList>
            <person name="Gao J."/>
        </authorList>
    </citation>
    <scope>NUCLEOTIDE SEQUENCE [LARGE SCALE GENOMIC DNA]</scope>
    <source>
        <strain evidence="7 8">CRXT-Y-14</strain>
        <plasmid evidence="7 8">unnamed1</plasmid>
    </source>
</reference>
<evidence type="ECO:0000256" key="3">
    <source>
        <dbReference type="ARBA" id="ARBA00022679"/>
    </source>
</evidence>
<proteinExistence type="predicted"/>
<name>A0A7H1BK99_9ACTN</name>
<dbReference type="Proteomes" id="UP000516428">
    <property type="component" value="Plasmid unnamed1"/>
</dbReference>
<dbReference type="GO" id="GO:0032259">
    <property type="term" value="P:methylation"/>
    <property type="evidence" value="ECO:0007669"/>
    <property type="project" value="UniProtKB-KW"/>
</dbReference>
<evidence type="ECO:0000313" key="7">
    <source>
        <dbReference type="EMBL" id="QNS09154.1"/>
    </source>
</evidence>
<evidence type="ECO:0000256" key="4">
    <source>
        <dbReference type="ARBA" id="ARBA00022691"/>
    </source>
</evidence>
<dbReference type="Gene3D" id="3.40.50.150">
    <property type="entry name" value="Vaccinia Virus protein VP39"/>
    <property type="match status" value="1"/>
</dbReference>
<dbReference type="GO" id="GO:0017000">
    <property type="term" value="P:antibiotic biosynthetic process"/>
    <property type="evidence" value="ECO:0007669"/>
    <property type="project" value="UniProtKB-KW"/>
</dbReference>
<dbReference type="GO" id="GO:0008168">
    <property type="term" value="F:methyltransferase activity"/>
    <property type="evidence" value="ECO:0007669"/>
    <property type="project" value="UniProtKB-KW"/>
</dbReference>
<dbReference type="InterPro" id="IPR040800">
    <property type="entry name" value="MycE_N"/>
</dbReference>
<evidence type="ECO:0000256" key="5">
    <source>
        <dbReference type="ARBA" id="ARBA00023194"/>
    </source>
</evidence>
<keyword evidence="7" id="KW-0614">Plasmid</keyword>
<dbReference type="Gene3D" id="3.30.1050.30">
    <property type="match status" value="1"/>
</dbReference>
<gene>
    <name evidence="7" type="ORF">IAG42_35915</name>
</gene>